<dbReference type="EMBL" id="CP008953">
    <property type="protein sequence ID" value="AIG76627.1"/>
    <property type="molecule type" value="Genomic_DNA"/>
</dbReference>
<organism evidence="2 3">
    <name type="scientific">Amycolatopsis japonica</name>
    <dbReference type="NCBI Taxonomy" id="208439"/>
    <lineage>
        <taxon>Bacteria</taxon>
        <taxon>Bacillati</taxon>
        <taxon>Actinomycetota</taxon>
        <taxon>Actinomycetes</taxon>
        <taxon>Pseudonocardiales</taxon>
        <taxon>Pseudonocardiaceae</taxon>
        <taxon>Amycolatopsis</taxon>
        <taxon>Amycolatopsis japonica group</taxon>
    </lineage>
</organism>
<evidence type="ECO:0000313" key="2">
    <source>
        <dbReference type="EMBL" id="AIG76627.1"/>
    </source>
</evidence>
<accession>A0A075UR11</accession>
<dbReference type="Proteomes" id="UP000028492">
    <property type="component" value="Chromosome"/>
</dbReference>
<evidence type="ECO:0000313" key="3">
    <source>
        <dbReference type="Proteomes" id="UP000028492"/>
    </source>
</evidence>
<dbReference type="STRING" id="208439.AJAP_18820"/>
<evidence type="ECO:0000256" key="1">
    <source>
        <dbReference type="SAM" id="Phobius"/>
    </source>
</evidence>
<dbReference type="AlphaFoldDB" id="A0A075UR11"/>
<keyword evidence="1" id="KW-1133">Transmembrane helix</keyword>
<dbReference type="eggNOG" id="ENOG5032FCR">
    <property type="taxonomic scope" value="Bacteria"/>
</dbReference>
<protein>
    <submittedName>
        <fullName evidence="2">Uncharacterized protein</fullName>
    </submittedName>
</protein>
<keyword evidence="3" id="KW-1185">Reference proteome</keyword>
<proteinExistence type="predicted"/>
<keyword evidence="1" id="KW-0812">Transmembrane</keyword>
<keyword evidence="1" id="KW-0472">Membrane</keyword>
<reference evidence="2 3" key="1">
    <citation type="journal article" date="2014" name="J. Biotechnol.">
        <title>Complete genome sequence of the actinobacterium Amycolatopsis japonica MG417-CF17(T) (=DSM 44213T) producing (S,S)-N,N'-ethylenediaminedisuccinic acid.</title>
        <authorList>
            <person name="Stegmann E."/>
            <person name="Albersmeier A."/>
            <person name="Spohn M."/>
            <person name="Gert H."/>
            <person name="Weber T."/>
            <person name="Wohlleben W."/>
            <person name="Kalinowski J."/>
            <person name="Ruckert C."/>
        </authorList>
    </citation>
    <scope>NUCLEOTIDE SEQUENCE [LARGE SCALE GENOMIC DNA]</scope>
    <source>
        <strain evidence="3">MG417-CF17 (DSM 44213)</strain>
    </source>
</reference>
<name>A0A075UR11_9PSEU</name>
<dbReference type="RefSeq" id="WP_038513380.1">
    <property type="nucleotide sequence ID" value="NZ_CP008953.1"/>
</dbReference>
<dbReference type="HOGENOM" id="CLU_2646526_0_0_11"/>
<gene>
    <name evidence="2" type="ORF">AJAP_18820</name>
</gene>
<feature type="transmembrane region" description="Helical" evidence="1">
    <location>
        <begin position="32"/>
        <end position="50"/>
    </location>
</feature>
<dbReference type="KEGG" id="aja:AJAP_18820"/>
<sequence>MSGFGKWNLGIGAVLMAAAVLCSKLDLIPAAVIVGILGLLGLCIAGYDLIDRWSERADLRRREARVLREREGRQDH</sequence>